<evidence type="ECO:0000313" key="2">
    <source>
        <dbReference type="Proteomes" id="UP000236316"/>
    </source>
</evidence>
<dbReference type="GeneID" id="35382380"/>
<proteinExistence type="predicted"/>
<evidence type="ECO:0000313" key="1">
    <source>
        <dbReference type="EMBL" id="SNW62481.1"/>
    </source>
</evidence>
<dbReference type="Proteomes" id="UP000236316">
    <property type="component" value="Segment"/>
</dbReference>
<gene>
    <name evidence="1" type="ORF">ORPV_577</name>
</gene>
<organism evidence="1">
    <name type="scientific">Orpheovirus IHUMI-LCC2</name>
    <dbReference type="NCBI Taxonomy" id="2023057"/>
    <lineage>
        <taxon>Viruses</taxon>
        <taxon>Varidnaviria</taxon>
        <taxon>Bamfordvirae</taxon>
        <taxon>Nucleocytoviricota</taxon>
        <taxon>Megaviricetes</taxon>
        <taxon>Pimascovirales</taxon>
        <taxon>Ocovirineae</taxon>
        <taxon>Orpheoviridae</taxon>
        <taxon>Alphaorpheovirus</taxon>
        <taxon>Alphaorpheovirus massiliense</taxon>
    </lineage>
</organism>
<keyword evidence="2" id="KW-1185">Reference proteome</keyword>
<reference evidence="1" key="1">
    <citation type="submission" date="2017-08" db="EMBL/GenBank/DDBJ databases">
        <authorList>
            <consortium name="Urmite Genomes"/>
        </authorList>
    </citation>
    <scope>NUCLEOTIDE SEQUENCE [LARGE SCALE GENOMIC DNA]</scope>
    <source>
        <strain evidence="1">IHUMI-LCC2</strain>
    </source>
</reference>
<dbReference type="KEGG" id="vg:35382380"/>
<dbReference type="EMBL" id="LT906555">
    <property type="protein sequence ID" value="SNW62481.1"/>
    <property type="molecule type" value="Genomic_DNA"/>
</dbReference>
<sequence length="135" mass="16173">MDRKVIDWKEIKRNTFDKLLDNGYNYDNEILKEYGYYAWTSDNKNKGVYIYEARPVTIPERNFHNISERCPTTMIPVKMIYRTTLKDVMKISYGFTIPILVRIVDNLKEPTSSNRQELLDWFDYQYSLVVDGFYA</sequence>
<name>A0A2I2L4P6_9VIRU</name>
<accession>A0A2I2L4P6</accession>
<dbReference type="RefSeq" id="YP_009448783.1">
    <property type="nucleotide sequence ID" value="NC_036594.1"/>
</dbReference>
<protein>
    <submittedName>
        <fullName evidence="1">Uncharacterized protein</fullName>
    </submittedName>
</protein>